<evidence type="ECO:0000313" key="2">
    <source>
        <dbReference type="Proteomes" id="UP000593565"/>
    </source>
</evidence>
<evidence type="ECO:0000313" key="1">
    <source>
        <dbReference type="EMBL" id="KAF4073011.1"/>
    </source>
</evidence>
<protein>
    <submittedName>
        <fullName evidence="1">Uncharacterized protein</fullName>
    </submittedName>
</protein>
<sequence length="84" mass="9483">MKQVTLRNDPEISHTTVHKILYCVLDRISSYTLNENLGSKTGLDSLDKELRPLEAKVPYKVSQLCLNLISNSDQDTFSAVLEQC</sequence>
<accession>A0A7J5ZSV6</accession>
<proteinExistence type="predicted"/>
<keyword evidence="2" id="KW-1185">Reference proteome</keyword>
<name>A0A7J5ZSV6_AMEME</name>
<dbReference type="Proteomes" id="UP000593565">
    <property type="component" value="Unassembled WGS sequence"/>
</dbReference>
<reference evidence="1 2" key="1">
    <citation type="submission" date="2020-02" db="EMBL/GenBank/DDBJ databases">
        <title>A chromosome-scale genome assembly of the black bullhead catfish (Ameiurus melas).</title>
        <authorList>
            <person name="Wen M."/>
            <person name="Zham M."/>
            <person name="Cabau C."/>
            <person name="Klopp C."/>
            <person name="Donnadieu C."/>
            <person name="Roques C."/>
            <person name="Bouchez O."/>
            <person name="Lampietro C."/>
            <person name="Jouanno E."/>
            <person name="Herpin A."/>
            <person name="Louis A."/>
            <person name="Berthelot C."/>
            <person name="Parey E."/>
            <person name="Roest-Crollius H."/>
            <person name="Braasch I."/>
            <person name="Postlethwait J."/>
            <person name="Robinson-Rechavi M."/>
            <person name="Echchiki A."/>
            <person name="Begum T."/>
            <person name="Montfort J."/>
            <person name="Schartl M."/>
            <person name="Bobe J."/>
            <person name="Guiguen Y."/>
        </authorList>
    </citation>
    <scope>NUCLEOTIDE SEQUENCE [LARGE SCALE GENOMIC DNA]</scope>
    <source>
        <strain evidence="1">M_S1</strain>
        <tissue evidence="1">Blood</tissue>
    </source>
</reference>
<gene>
    <name evidence="1" type="ORF">AMELA_G00253890</name>
</gene>
<dbReference type="EMBL" id="JAAGNN010000024">
    <property type="protein sequence ID" value="KAF4073011.1"/>
    <property type="molecule type" value="Genomic_DNA"/>
</dbReference>
<dbReference type="AlphaFoldDB" id="A0A7J5ZSV6"/>
<organism evidence="1 2">
    <name type="scientific">Ameiurus melas</name>
    <name type="common">Black bullhead</name>
    <name type="synonym">Silurus melas</name>
    <dbReference type="NCBI Taxonomy" id="219545"/>
    <lineage>
        <taxon>Eukaryota</taxon>
        <taxon>Metazoa</taxon>
        <taxon>Chordata</taxon>
        <taxon>Craniata</taxon>
        <taxon>Vertebrata</taxon>
        <taxon>Euteleostomi</taxon>
        <taxon>Actinopterygii</taxon>
        <taxon>Neopterygii</taxon>
        <taxon>Teleostei</taxon>
        <taxon>Ostariophysi</taxon>
        <taxon>Siluriformes</taxon>
        <taxon>Ictaluridae</taxon>
        <taxon>Ameiurus</taxon>
    </lineage>
</organism>
<comment type="caution">
    <text evidence="1">The sequence shown here is derived from an EMBL/GenBank/DDBJ whole genome shotgun (WGS) entry which is preliminary data.</text>
</comment>